<dbReference type="Gene3D" id="3.40.50.1980">
    <property type="entry name" value="Nitrogenase molybdenum iron protein domain"/>
    <property type="match status" value="2"/>
</dbReference>
<feature type="region of interest" description="Disordered" evidence="2">
    <location>
        <begin position="29"/>
        <end position="60"/>
    </location>
</feature>
<feature type="signal peptide" evidence="3">
    <location>
        <begin position="1"/>
        <end position="27"/>
    </location>
</feature>
<gene>
    <name evidence="5" type="ORF">ABFV83_12545</name>
</gene>
<reference evidence="5" key="1">
    <citation type="submission" date="2024-06" db="EMBL/GenBank/DDBJ databases">
        <title>Lacrimispora cavernae sp. nov., a novel anaerobe isolated from bat guano pile inside a cave.</title>
        <authorList>
            <person name="Miller S.L."/>
            <person name="Lu N."/>
            <person name="King J."/>
            <person name="Sankaranarayanan K."/>
            <person name="Lawson P.A."/>
        </authorList>
    </citation>
    <scope>NUCLEOTIDE SEQUENCE</scope>
    <source>
        <strain evidence="5">BS-2</strain>
    </source>
</reference>
<feature type="compositionally biased region" description="Basic and acidic residues" evidence="2">
    <location>
        <begin position="43"/>
        <end position="55"/>
    </location>
</feature>
<name>A0AAU7PKA5_9FIRM</name>
<dbReference type="EMBL" id="CP157940">
    <property type="protein sequence ID" value="XBS52668.1"/>
    <property type="molecule type" value="Genomic_DNA"/>
</dbReference>
<organism evidence="5">
    <name type="scientific">Lacrimispora sp. BS-2</name>
    <dbReference type="NCBI Taxonomy" id="3151850"/>
    <lineage>
        <taxon>Bacteria</taxon>
        <taxon>Bacillati</taxon>
        <taxon>Bacillota</taxon>
        <taxon>Clostridia</taxon>
        <taxon>Lachnospirales</taxon>
        <taxon>Lachnospiraceae</taxon>
        <taxon>Lacrimispora</taxon>
    </lineage>
</organism>
<evidence type="ECO:0000259" key="4">
    <source>
        <dbReference type="PROSITE" id="PS50983"/>
    </source>
</evidence>
<dbReference type="AlphaFoldDB" id="A0AAU7PKA5"/>
<feature type="chain" id="PRO_5043963990" evidence="3">
    <location>
        <begin position="28"/>
        <end position="398"/>
    </location>
</feature>
<dbReference type="Gene3D" id="1.20.58.2180">
    <property type="match status" value="1"/>
</dbReference>
<dbReference type="PANTHER" id="PTHR30535">
    <property type="entry name" value="VITAMIN B12-BINDING PROTEIN"/>
    <property type="match status" value="1"/>
</dbReference>
<accession>A0AAU7PKA5</accession>
<evidence type="ECO:0000256" key="2">
    <source>
        <dbReference type="SAM" id="MobiDB-lite"/>
    </source>
</evidence>
<keyword evidence="3" id="KW-0732">Signal</keyword>
<dbReference type="PROSITE" id="PS51257">
    <property type="entry name" value="PROKAR_LIPOPROTEIN"/>
    <property type="match status" value="1"/>
</dbReference>
<feature type="domain" description="Fe/B12 periplasmic-binding" evidence="4">
    <location>
        <begin position="81"/>
        <end position="357"/>
    </location>
</feature>
<protein>
    <submittedName>
        <fullName evidence="5">ABC transporter substrate-binding protein</fullName>
    </submittedName>
</protein>
<dbReference type="InterPro" id="IPR050902">
    <property type="entry name" value="ABC_Transporter_SBP"/>
</dbReference>
<dbReference type="Pfam" id="PF01497">
    <property type="entry name" value="Peripla_BP_2"/>
    <property type="match status" value="1"/>
</dbReference>
<dbReference type="RefSeq" id="WP_349944275.1">
    <property type="nucleotide sequence ID" value="NZ_CP157940.1"/>
</dbReference>
<evidence type="ECO:0000256" key="1">
    <source>
        <dbReference type="ARBA" id="ARBA00008814"/>
    </source>
</evidence>
<dbReference type="PANTHER" id="PTHR30535:SF34">
    <property type="entry name" value="MOLYBDATE-BINDING PROTEIN MOLA"/>
    <property type="match status" value="1"/>
</dbReference>
<evidence type="ECO:0000256" key="3">
    <source>
        <dbReference type="SAM" id="SignalP"/>
    </source>
</evidence>
<comment type="similarity">
    <text evidence="1">Belongs to the bacterial solute-binding protein 8 family.</text>
</comment>
<sequence length="398" mass="43818">MMKKTVTRVLSMALCLALLSGCTAKTASTEAPATAAGTEAASAEDKTEAGEKEESAPAAGETKTILDHGGNEVVIPVNIKRVAIASLWPLPSVYALYQGSGAKLVGMHPASKSAAEHSLLMKVAPELKDVDTSFIQGGEVNVEELIKLKPDVIFCNANNAKEREVLLKTGIPVVGFSTSIAGFNTVETVNKWVELLGEVFDEPDKVAGITDYGREAAADIEKRLKDVKEEDKPKVMIIYHYKDGVFQTSGNQFFGQYWCDATGAVSVSKDIPGSGVDLTMEQIYEWDPDIIYVTNFSPYLPQDFYDNSIEGFDWSPVKAVREKKVYKFPLGMYRWFPPSSDSSLCLYWMAQKNHPEAFADLDLNQTIKDFYLKFYNVELTDEEVEGIFNPPREAADGV</sequence>
<dbReference type="GO" id="GO:0071281">
    <property type="term" value="P:cellular response to iron ion"/>
    <property type="evidence" value="ECO:0007669"/>
    <property type="project" value="TreeGrafter"/>
</dbReference>
<proteinExistence type="inferred from homology"/>
<dbReference type="InterPro" id="IPR002491">
    <property type="entry name" value="ABC_transptr_periplasmic_BD"/>
</dbReference>
<dbReference type="SUPFAM" id="SSF53807">
    <property type="entry name" value="Helical backbone' metal receptor"/>
    <property type="match status" value="1"/>
</dbReference>
<dbReference type="PROSITE" id="PS50983">
    <property type="entry name" value="FE_B12_PBP"/>
    <property type="match status" value="1"/>
</dbReference>
<feature type="compositionally biased region" description="Low complexity" evidence="2">
    <location>
        <begin position="29"/>
        <end position="41"/>
    </location>
</feature>
<evidence type="ECO:0000313" key="5">
    <source>
        <dbReference type="EMBL" id="XBS52668.1"/>
    </source>
</evidence>